<proteinExistence type="inferred from homology"/>
<dbReference type="EMBL" id="RBXL01000001">
    <property type="protein sequence ID" value="RKT45898.1"/>
    <property type="molecule type" value="Genomic_DNA"/>
</dbReference>
<comment type="caution">
    <text evidence="2">The sequence shown here is derived from an EMBL/GenBank/DDBJ whole genome shotgun (WGS) entry which is preliminary data.</text>
</comment>
<dbReference type="InterPro" id="IPR052264">
    <property type="entry name" value="UPF0175_domain"/>
</dbReference>
<accession>A0A495VDM0</accession>
<name>A0A495VDM0_9GAMM</name>
<dbReference type="PANTHER" id="PTHR37525:SF1">
    <property type="entry name" value="UPF0175 PROTEIN SSL1255"/>
    <property type="match status" value="1"/>
</dbReference>
<comment type="similarity">
    <text evidence="1">Belongs to the UPF0175 family.</text>
</comment>
<organism evidence="2 3">
    <name type="scientific">Thiocapsa rosea</name>
    <dbReference type="NCBI Taxonomy" id="69360"/>
    <lineage>
        <taxon>Bacteria</taxon>
        <taxon>Pseudomonadati</taxon>
        <taxon>Pseudomonadota</taxon>
        <taxon>Gammaproteobacteria</taxon>
        <taxon>Chromatiales</taxon>
        <taxon>Chromatiaceae</taxon>
        <taxon>Thiocapsa</taxon>
    </lineage>
</organism>
<protein>
    <submittedName>
        <fullName evidence="2">Uncharacterized protein UPF0175</fullName>
    </submittedName>
</protein>
<dbReference type="InterPro" id="IPR005368">
    <property type="entry name" value="UPF0175"/>
</dbReference>
<dbReference type="Pfam" id="PF03683">
    <property type="entry name" value="UPF0175"/>
    <property type="match status" value="1"/>
</dbReference>
<dbReference type="AlphaFoldDB" id="A0A495VDM0"/>
<dbReference type="RefSeq" id="WP_120798088.1">
    <property type="nucleotide sequence ID" value="NZ_RBXL01000001.1"/>
</dbReference>
<sequence>MTTTITFDFDASAFGALRLAPGEFAREMRIAAAVQWYAEGVVSQGKAAELADLTRAELLEELHRRKVPACQVTADELAAEIHGG</sequence>
<keyword evidence="3" id="KW-1185">Reference proteome</keyword>
<evidence type="ECO:0000313" key="3">
    <source>
        <dbReference type="Proteomes" id="UP000274556"/>
    </source>
</evidence>
<reference evidence="2 3" key="1">
    <citation type="submission" date="2018-10" db="EMBL/GenBank/DDBJ databases">
        <title>Genomic Encyclopedia of Archaeal and Bacterial Type Strains, Phase II (KMG-II): from individual species to whole genera.</title>
        <authorList>
            <person name="Goeker M."/>
        </authorList>
    </citation>
    <scope>NUCLEOTIDE SEQUENCE [LARGE SCALE GENOMIC DNA]</scope>
    <source>
        <strain evidence="2 3">DSM 235</strain>
    </source>
</reference>
<evidence type="ECO:0000256" key="1">
    <source>
        <dbReference type="ARBA" id="ARBA00005651"/>
    </source>
</evidence>
<evidence type="ECO:0000313" key="2">
    <source>
        <dbReference type="EMBL" id="RKT45898.1"/>
    </source>
</evidence>
<dbReference type="Proteomes" id="UP000274556">
    <property type="component" value="Unassembled WGS sequence"/>
</dbReference>
<dbReference type="PANTHER" id="PTHR37525">
    <property type="entry name" value="UPF0175 PROTEIN SSL1255"/>
    <property type="match status" value="1"/>
</dbReference>
<gene>
    <name evidence="2" type="ORF">BDD21_3385</name>
</gene>
<dbReference type="OrthoDB" id="15200at2"/>